<dbReference type="AlphaFoldDB" id="A0A0C4EBH1"/>
<dbReference type="EMBL" id="GL876977">
    <property type="protein sequence ID" value="KLU91500.1"/>
    <property type="molecule type" value="Genomic_DNA"/>
</dbReference>
<evidence type="ECO:0000313" key="4">
    <source>
        <dbReference type="Proteomes" id="UP000011715"/>
    </source>
</evidence>
<dbReference type="Proteomes" id="UP000011715">
    <property type="component" value="Unassembled WGS sequence"/>
</dbReference>
<accession>A0A0C4EBH1</accession>
<dbReference type="EMBL" id="ADBL01002569">
    <property type="status" value="NOT_ANNOTATED_CDS"/>
    <property type="molecule type" value="Genomic_DNA"/>
</dbReference>
<evidence type="ECO:0000313" key="3">
    <source>
        <dbReference type="EnsemblFungi" id="MAPG_10018T0"/>
    </source>
</evidence>
<evidence type="ECO:0000256" key="1">
    <source>
        <dbReference type="SAM" id="Coils"/>
    </source>
</evidence>
<organism evidence="3 4">
    <name type="scientific">Magnaporthiopsis poae (strain ATCC 64411 / 73-15)</name>
    <name type="common">Kentucky bluegrass fungus</name>
    <name type="synonym">Magnaporthe poae</name>
    <dbReference type="NCBI Taxonomy" id="644358"/>
    <lineage>
        <taxon>Eukaryota</taxon>
        <taxon>Fungi</taxon>
        <taxon>Dikarya</taxon>
        <taxon>Ascomycota</taxon>
        <taxon>Pezizomycotina</taxon>
        <taxon>Sordariomycetes</taxon>
        <taxon>Sordariomycetidae</taxon>
        <taxon>Magnaporthales</taxon>
        <taxon>Magnaporthaceae</taxon>
        <taxon>Magnaporthiopsis</taxon>
    </lineage>
</organism>
<proteinExistence type="predicted"/>
<dbReference type="STRING" id="644358.A0A0C4EBH1"/>
<dbReference type="eggNOG" id="ENOG502QUFK">
    <property type="taxonomic scope" value="Eukaryota"/>
</dbReference>
<reference evidence="4" key="2">
    <citation type="submission" date="2010-05" db="EMBL/GenBank/DDBJ databases">
        <title>The genome sequence of Magnaporthe poae strain ATCC 64411.</title>
        <authorList>
            <person name="Ma L.-J."/>
            <person name="Dead R."/>
            <person name="Young S."/>
            <person name="Zeng Q."/>
            <person name="Koehrsen M."/>
            <person name="Alvarado L."/>
            <person name="Berlin A."/>
            <person name="Chapman S.B."/>
            <person name="Chen Z."/>
            <person name="Freedman E."/>
            <person name="Gellesch M."/>
            <person name="Goldberg J."/>
            <person name="Griggs A."/>
            <person name="Gujja S."/>
            <person name="Heilman E.R."/>
            <person name="Heiman D."/>
            <person name="Hepburn T."/>
            <person name="Howarth C."/>
            <person name="Jen D."/>
            <person name="Larson L."/>
            <person name="Mehta T."/>
            <person name="Neiman D."/>
            <person name="Pearson M."/>
            <person name="Roberts A."/>
            <person name="Saif S."/>
            <person name="Shea T."/>
            <person name="Shenoy N."/>
            <person name="Sisk P."/>
            <person name="Stolte C."/>
            <person name="Sykes S."/>
            <person name="Walk T."/>
            <person name="White J."/>
            <person name="Yandava C."/>
            <person name="Haas B."/>
            <person name="Nusbaum C."/>
            <person name="Birren B."/>
        </authorList>
    </citation>
    <scope>NUCLEOTIDE SEQUENCE [LARGE SCALE GENOMIC DNA]</scope>
    <source>
        <strain evidence="4">ATCC 64411 / 73-15</strain>
    </source>
</reference>
<reference evidence="3" key="5">
    <citation type="submission" date="2015-06" db="UniProtKB">
        <authorList>
            <consortium name="EnsemblFungi"/>
        </authorList>
    </citation>
    <scope>IDENTIFICATION</scope>
    <source>
        <strain evidence="3">ATCC 64411</strain>
    </source>
</reference>
<reference evidence="3" key="4">
    <citation type="journal article" date="2015" name="G3 (Bethesda)">
        <title>Genome sequences of three phytopathogenic species of the Magnaporthaceae family of fungi.</title>
        <authorList>
            <person name="Okagaki L.H."/>
            <person name="Nunes C.C."/>
            <person name="Sailsbery J."/>
            <person name="Clay B."/>
            <person name="Brown D."/>
            <person name="John T."/>
            <person name="Oh Y."/>
            <person name="Young N."/>
            <person name="Fitzgerald M."/>
            <person name="Haas B.J."/>
            <person name="Zeng Q."/>
            <person name="Young S."/>
            <person name="Adiconis X."/>
            <person name="Fan L."/>
            <person name="Levin J.Z."/>
            <person name="Mitchell T.K."/>
            <person name="Okubara P.A."/>
            <person name="Farman M.L."/>
            <person name="Kohn L.M."/>
            <person name="Birren B."/>
            <person name="Ma L.-J."/>
            <person name="Dean R.A."/>
        </authorList>
    </citation>
    <scope>NUCLEOTIDE SEQUENCE</scope>
    <source>
        <strain evidence="3">ATCC 64411 / 73-15</strain>
    </source>
</reference>
<feature type="coiled-coil region" evidence="1">
    <location>
        <begin position="202"/>
        <end position="229"/>
    </location>
</feature>
<reference evidence="2" key="1">
    <citation type="submission" date="2010-05" db="EMBL/GenBank/DDBJ databases">
        <title>The Genome Sequence of Magnaporthe poae strain ATCC 64411.</title>
        <authorList>
            <consortium name="The Broad Institute Genome Sequencing Platform"/>
            <consortium name="Broad Institute Genome Sequencing Center for Infectious Disease"/>
            <person name="Ma L.-J."/>
            <person name="Dead R."/>
            <person name="Young S."/>
            <person name="Zeng Q."/>
            <person name="Koehrsen M."/>
            <person name="Alvarado L."/>
            <person name="Berlin A."/>
            <person name="Chapman S.B."/>
            <person name="Chen Z."/>
            <person name="Freedman E."/>
            <person name="Gellesch M."/>
            <person name="Goldberg J."/>
            <person name="Griggs A."/>
            <person name="Gujja S."/>
            <person name="Heilman E.R."/>
            <person name="Heiman D."/>
            <person name="Hepburn T."/>
            <person name="Howarth C."/>
            <person name="Jen D."/>
            <person name="Larson L."/>
            <person name="Mehta T."/>
            <person name="Neiman D."/>
            <person name="Pearson M."/>
            <person name="Roberts A."/>
            <person name="Saif S."/>
            <person name="Shea T."/>
            <person name="Shenoy N."/>
            <person name="Sisk P."/>
            <person name="Stolte C."/>
            <person name="Sykes S."/>
            <person name="Walk T."/>
            <person name="White J."/>
            <person name="Yandava C."/>
            <person name="Haas B."/>
            <person name="Nusbaum C."/>
            <person name="Birren B."/>
        </authorList>
    </citation>
    <scope>NUCLEOTIDE SEQUENCE</scope>
    <source>
        <strain evidence="2">ATCC 64411</strain>
    </source>
</reference>
<reference evidence="2" key="3">
    <citation type="submission" date="2011-03" db="EMBL/GenBank/DDBJ databases">
        <title>Annotation of Magnaporthe poae ATCC 64411.</title>
        <authorList>
            <person name="Ma L.-J."/>
            <person name="Dead R."/>
            <person name="Young S.K."/>
            <person name="Zeng Q."/>
            <person name="Gargeya S."/>
            <person name="Fitzgerald M."/>
            <person name="Haas B."/>
            <person name="Abouelleil A."/>
            <person name="Alvarado L."/>
            <person name="Arachchi H.M."/>
            <person name="Berlin A."/>
            <person name="Brown A."/>
            <person name="Chapman S.B."/>
            <person name="Chen Z."/>
            <person name="Dunbar C."/>
            <person name="Freedman E."/>
            <person name="Gearin G."/>
            <person name="Gellesch M."/>
            <person name="Goldberg J."/>
            <person name="Griggs A."/>
            <person name="Gujja S."/>
            <person name="Heiman D."/>
            <person name="Howarth C."/>
            <person name="Larson L."/>
            <person name="Lui A."/>
            <person name="MacDonald P.J.P."/>
            <person name="Mehta T."/>
            <person name="Montmayeur A."/>
            <person name="Murphy C."/>
            <person name="Neiman D."/>
            <person name="Pearson M."/>
            <person name="Priest M."/>
            <person name="Roberts A."/>
            <person name="Saif S."/>
            <person name="Shea T."/>
            <person name="Shenoy N."/>
            <person name="Sisk P."/>
            <person name="Stolte C."/>
            <person name="Sykes S."/>
            <person name="Yandava C."/>
            <person name="Wortman J."/>
            <person name="Nusbaum C."/>
            <person name="Birren B."/>
        </authorList>
    </citation>
    <scope>NUCLEOTIDE SEQUENCE</scope>
    <source>
        <strain evidence="2">ATCC 64411</strain>
    </source>
</reference>
<dbReference type="OrthoDB" id="3182339at2759"/>
<evidence type="ECO:0000313" key="2">
    <source>
        <dbReference type="EMBL" id="KLU91500.1"/>
    </source>
</evidence>
<sequence>MHLTMMELWTALDSSAVNLVPLLREYAPGFPLGVFDELVLPKREQLVRLARVEDYLARRRAAAGSNGPPWQLLSDRGSWSKTCFAVCHYNSSPRHQQLHKSIIRKAEEANAADKQRAAFAAGVARRAKQSHEEAAARVAEAAKAVDAAKATRAARAAEAVRAAVAARAAKATRRTEASATVAAAVAAAAAAAGVAEAAGVAMSAAEKALAGAQNAKSRAEKDMTDAEAEVDKMWRTSFVWPLPQDETAAKAVVFELRAPTVFAVWRETTLSILAGFCDTNPGESRLFLWYPSDHPAVARSLGRSDGGRPGRFRLAFEVDSSCRDRGMGDPYQYSQSRFGEPFCVKYVTDGCGLYDGRPGRVRLCYPPGNVPPTLRKWILGTAHTPNDVLAAQSQCPENMTLDEFRTIGCLRAGPQLQWQNMLLQLAMPSLDLNRPEAFFLGPRGEGPDVPRGAHAILGEEPFGVALLAALEDALCRVARKWESEVSLCIFVSLAVKLLSFSPHWSVRHRCLDYLLSDKFTSGKGTDCRPGPFIGCE</sequence>
<name>A0A0C4EBH1_MAGP6</name>
<keyword evidence="1" id="KW-0175">Coiled coil</keyword>
<protein>
    <submittedName>
        <fullName evidence="2 3">Uncharacterized protein</fullName>
    </submittedName>
</protein>
<gene>
    <name evidence="2" type="ORF">MAPG_10018</name>
</gene>
<dbReference type="EnsemblFungi" id="MAPG_10018T0">
    <property type="protein sequence ID" value="MAPG_10018T0"/>
    <property type="gene ID" value="MAPG_10018"/>
</dbReference>
<keyword evidence="4" id="KW-1185">Reference proteome</keyword>
<dbReference type="VEuPathDB" id="FungiDB:MAPG_10018"/>